<feature type="transmembrane region" description="Helical" evidence="1">
    <location>
        <begin position="173"/>
        <end position="194"/>
    </location>
</feature>
<feature type="transmembrane region" description="Helical" evidence="1">
    <location>
        <begin position="134"/>
        <end position="152"/>
    </location>
</feature>
<dbReference type="RefSeq" id="WP_155172034.1">
    <property type="nucleotide sequence ID" value="NZ_BAAAFL010000017.1"/>
</dbReference>
<name>A0ABW9RNI8_9BACT</name>
<keyword evidence="1" id="KW-0812">Transmembrane</keyword>
<evidence type="ECO:0000313" key="3">
    <source>
        <dbReference type="Proteomes" id="UP000798808"/>
    </source>
</evidence>
<keyword evidence="3" id="KW-1185">Reference proteome</keyword>
<evidence type="ECO:0008006" key="4">
    <source>
        <dbReference type="Google" id="ProtNLM"/>
    </source>
</evidence>
<comment type="caution">
    <text evidence="2">The sequence shown here is derived from an EMBL/GenBank/DDBJ whole genome shotgun (WGS) entry which is preliminary data.</text>
</comment>
<accession>A0ABW9RNI8</accession>
<organism evidence="2 3">
    <name type="scientific">Fulvivirga kasyanovii</name>
    <dbReference type="NCBI Taxonomy" id="396812"/>
    <lineage>
        <taxon>Bacteria</taxon>
        <taxon>Pseudomonadati</taxon>
        <taxon>Bacteroidota</taxon>
        <taxon>Cytophagia</taxon>
        <taxon>Cytophagales</taxon>
        <taxon>Fulvivirgaceae</taxon>
        <taxon>Fulvivirga</taxon>
    </lineage>
</organism>
<keyword evidence="1" id="KW-0472">Membrane</keyword>
<evidence type="ECO:0000313" key="2">
    <source>
        <dbReference type="EMBL" id="MTI25697.1"/>
    </source>
</evidence>
<feature type="transmembrane region" description="Helical" evidence="1">
    <location>
        <begin position="12"/>
        <end position="35"/>
    </location>
</feature>
<dbReference type="Proteomes" id="UP000798808">
    <property type="component" value="Unassembled WGS sequence"/>
</dbReference>
<reference evidence="2 3" key="1">
    <citation type="submission" date="2019-02" db="EMBL/GenBank/DDBJ databases">
        <authorList>
            <person name="Goldberg S.R."/>
            <person name="Haltli B.A."/>
            <person name="Correa H."/>
            <person name="Russell K.G."/>
        </authorList>
    </citation>
    <scope>NUCLEOTIDE SEQUENCE [LARGE SCALE GENOMIC DNA]</scope>
    <source>
        <strain evidence="2 3">JCM 16186</strain>
    </source>
</reference>
<proteinExistence type="predicted"/>
<dbReference type="EMBL" id="SMLW01000533">
    <property type="protein sequence ID" value="MTI25697.1"/>
    <property type="molecule type" value="Genomic_DNA"/>
</dbReference>
<protein>
    <recommendedName>
        <fullName evidence="4">Ubiquinone biosynthesis protein UbiA</fullName>
    </recommendedName>
</protein>
<evidence type="ECO:0000256" key="1">
    <source>
        <dbReference type="SAM" id="Phobius"/>
    </source>
</evidence>
<gene>
    <name evidence="2" type="ORF">E1163_12145</name>
</gene>
<keyword evidence="1" id="KW-1133">Transmembrane helix</keyword>
<sequence>MSRVKTSKKLFFGKTILIASVLTLVITVLIVYATGLASHRTIIENSFISLTILCVALFTFVSTGLYNGFNIYDDLSHKLKFKWRGSTLSEGFDFAPEMPDAFDGDDACAGILLSVVLWIVATIGILLFLIFAEFLLSIAWVALVAMIYWVIIRALKLVFSKSQTCEGNLSKSIYYGLSYTALYLGWIYGVIYLSSVV</sequence>
<feature type="transmembrane region" description="Helical" evidence="1">
    <location>
        <begin position="107"/>
        <end position="128"/>
    </location>
</feature>
<feature type="transmembrane region" description="Helical" evidence="1">
    <location>
        <begin position="47"/>
        <end position="72"/>
    </location>
</feature>